<gene>
    <name evidence="11" type="ORF">A3770_01p04310</name>
</gene>
<dbReference type="AlphaFoldDB" id="A0A5B8MC33"/>
<dbReference type="PRINTS" id="PR00926">
    <property type="entry name" value="MITOCARRIER"/>
</dbReference>
<evidence type="ECO:0000256" key="8">
    <source>
        <dbReference type="PROSITE-ProRule" id="PRU00282"/>
    </source>
</evidence>
<evidence type="ECO:0000256" key="10">
    <source>
        <dbReference type="SAM" id="Coils"/>
    </source>
</evidence>
<dbReference type="Gene3D" id="1.50.40.10">
    <property type="entry name" value="Mitochondrial carrier domain"/>
    <property type="match status" value="2"/>
</dbReference>
<dbReference type="PANTHER" id="PTHR45683">
    <property type="entry name" value="MITOCHONDRIAL NICOTINAMIDE ADENINE DINUCLEOTIDE TRANSPORTER 1-RELATED-RELATED"/>
    <property type="match status" value="1"/>
</dbReference>
<reference evidence="11 12" key="1">
    <citation type="submission" date="2018-07" db="EMBL/GenBank/DDBJ databases">
        <title>The complete nuclear genome of the prasinophyte Chloropicon primus (CCMP1205).</title>
        <authorList>
            <person name="Pombert J.-F."/>
            <person name="Otis C."/>
            <person name="Turmel M."/>
            <person name="Lemieux C."/>
        </authorList>
    </citation>
    <scope>NUCLEOTIDE SEQUENCE [LARGE SCALE GENOMIC DNA]</scope>
    <source>
        <strain evidence="11 12">CCMP1205</strain>
    </source>
</reference>
<dbReference type="GO" id="GO:0016020">
    <property type="term" value="C:membrane"/>
    <property type="evidence" value="ECO:0007669"/>
    <property type="project" value="UniProtKB-SubCell"/>
</dbReference>
<dbReference type="InterPro" id="IPR002067">
    <property type="entry name" value="MCP"/>
</dbReference>
<comment type="similarity">
    <text evidence="2 9">Belongs to the mitochondrial carrier (TC 2.A.29) family.</text>
</comment>
<dbReference type="InterPro" id="IPR023395">
    <property type="entry name" value="MCP_dom_sf"/>
</dbReference>
<dbReference type="EMBL" id="CP031034">
    <property type="protein sequence ID" value="QDZ17913.1"/>
    <property type="molecule type" value="Genomic_DNA"/>
</dbReference>
<evidence type="ECO:0000256" key="9">
    <source>
        <dbReference type="RuleBase" id="RU000488"/>
    </source>
</evidence>
<accession>A0A5B8MC33</accession>
<evidence type="ECO:0000256" key="7">
    <source>
        <dbReference type="ARBA" id="ARBA00023136"/>
    </source>
</evidence>
<dbReference type="GO" id="GO:0015215">
    <property type="term" value="F:nucleotide transmembrane transporter activity"/>
    <property type="evidence" value="ECO:0007669"/>
    <property type="project" value="UniProtKB-ARBA"/>
</dbReference>
<feature type="repeat" description="Solcar" evidence="8">
    <location>
        <begin position="217"/>
        <end position="300"/>
    </location>
</feature>
<evidence type="ECO:0000313" key="11">
    <source>
        <dbReference type="EMBL" id="QDZ17913.1"/>
    </source>
</evidence>
<keyword evidence="7 8" id="KW-0472">Membrane</keyword>
<feature type="coiled-coil region" evidence="10">
    <location>
        <begin position="200"/>
        <end position="230"/>
    </location>
</feature>
<dbReference type="InterPro" id="IPR018108">
    <property type="entry name" value="MCP_transmembrane"/>
</dbReference>
<keyword evidence="12" id="KW-1185">Reference proteome</keyword>
<protein>
    <submittedName>
        <fullName evidence="11">Mitochondrial substrate/solute carrier</fullName>
    </submittedName>
</protein>
<feature type="repeat" description="Solcar" evidence="8">
    <location>
        <begin position="110"/>
        <end position="205"/>
    </location>
</feature>
<keyword evidence="3 9" id="KW-0813">Transport</keyword>
<dbReference type="STRING" id="1764295.A0A5B8MC33"/>
<feature type="repeat" description="Solcar" evidence="8">
    <location>
        <begin position="15"/>
        <end position="100"/>
    </location>
</feature>
<dbReference type="Proteomes" id="UP000316726">
    <property type="component" value="Chromosome 1"/>
</dbReference>
<keyword evidence="4 8" id="KW-0812">Transmembrane</keyword>
<keyword evidence="10" id="KW-0175">Coiled coil</keyword>
<dbReference type="PROSITE" id="PS50920">
    <property type="entry name" value="SOLCAR"/>
    <property type="match status" value="3"/>
</dbReference>
<sequence>MRAPPEEEAPRAGPSSSTLNAFSGAVAGAMGAAVTTPLEVLKTRLQVQTRRKYRTILGSLGLILREEGLRGLYRGLAPTLFALPPNWGIYFCTYEALRNYLVHESKGGHNAMAVNAISATGAGLVTCVSTNPLWVVKTRFQVQGIQSFKSSHRVFTKSYTSTVGALYRIAREEGFRGLYSGLGPSIFGVANVTIMLPLYEELKELAAKRLNKEKKELQAVELAASSALAKMVASSITYPHEVVRSRMQISGQCAAILHTCGEVYKEGGLRAFYRGCATNLTRTMPTAAVTFTSFEIMSRNLEYWFR</sequence>
<evidence type="ECO:0000256" key="1">
    <source>
        <dbReference type="ARBA" id="ARBA00004141"/>
    </source>
</evidence>
<name>A0A5B8MC33_9CHLO</name>
<evidence type="ECO:0000313" key="12">
    <source>
        <dbReference type="Proteomes" id="UP000316726"/>
    </source>
</evidence>
<organism evidence="11 12">
    <name type="scientific">Chloropicon primus</name>
    <dbReference type="NCBI Taxonomy" id="1764295"/>
    <lineage>
        <taxon>Eukaryota</taxon>
        <taxon>Viridiplantae</taxon>
        <taxon>Chlorophyta</taxon>
        <taxon>Chloropicophyceae</taxon>
        <taxon>Chloropicales</taxon>
        <taxon>Chloropicaceae</taxon>
        <taxon>Chloropicon</taxon>
    </lineage>
</organism>
<keyword evidence="6" id="KW-1133">Transmembrane helix</keyword>
<evidence type="ECO:0000256" key="2">
    <source>
        <dbReference type="ARBA" id="ARBA00006375"/>
    </source>
</evidence>
<evidence type="ECO:0000256" key="5">
    <source>
        <dbReference type="ARBA" id="ARBA00022737"/>
    </source>
</evidence>
<keyword evidence="5" id="KW-0677">Repeat</keyword>
<evidence type="ECO:0000256" key="3">
    <source>
        <dbReference type="ARBA" id="ARBA00022448"/>
    </source>
</evidence>
<proteinExistence type="inferred from homology"/>
<evidence type="ECO:0000256" key="4">
    <source>
        <dbReference type="ARBA" id="ARBA00022692"/>
    </source>
</evidence>
<dbReference type="Pfam" id="PF00153">
    <property type="entry name" value="Mito_carr"/>
    <property type="match status" value="3"/>
</dbReference>
<dbReference type="InterPro" id="IPR044712">
    <property type="entry name" value="SLC25A32-like"/>
</dbReference>
<comment type="subcellular location">
    <subcellularLocation>
        <location evidence="1">Membrane</location>
        <topology evidence="1">Multi-pass membrane protein</topology>
    </subcellularLocation>
</comment>
<dbReference type="SUPFAM" id="SSF103506">
    <property type="entry name" value="Mitochondrial carrier"/>
    <property type="match status" value="1"/>
</dbReference>
<dbReference type="OrthoDB" id="10266426at2759"/>
<evidence type="ECO:0000256" key="6">
    <source>
        <dbReference type="ARBA" id="ARBA00022989"/>
    </source>
</evidence>